<dbReference type="PIRSF" id="PIRSF005644">
    <property type="entry name" value="Hdrgns_mtr_HypE"/>
    <property type="match status" value="1"/>
</dbReference>
<dbReference type="CDD" id="cd06061">
    <property type="entry name" value="PurM-like1"/>
    <property type="match status" value="1"/>
</dbReference>
<dbReference type="KEGG" id="cbar:PATL70BA_2354"/>
<accession>A0A3P7PX47</accession>
<keyword evidence="5" id="KW-1185">Reference proteome</keyword>
<dbReference type="RefSeq" id="WP_125137412.1">
    <property type="nucleotide sequence ID" value="NZ_LR130778.1"/>
</dbReference>
<gene>
    <name evidence="4" type="ORF">PATL70BA_2354</name>
</gene>
<dbReference type="GO" id="GO:0051604">
    <property type="term" value="P:protein maturation"/>
    <property type="evidence" value="ECO:0007669"/>
    <property type="project" value="TreeGrafter"/>
</dbReference>
<evidence type="ECO:0000256" key="1">
    <source>
        <dbReference type="ARBA" id="ARBA00006243"/>
    </source>
</evidence>
<dbReference type="InterPro" id="IPR036921">
    <property type="entry name" value="PurM-like_N_sf"/>
</dbReference>
<dbReference type="PANTHER" id="PTHR30303">
    <property type="entry name" value="HYDROGENASE ISOENZYMES FORMATION PROTEIN HYPE"/>
    <property type="match status" value="1"/>
</dbReference>
<evidence type="ECO:0000259" key="3">
    <source>
        <dbReference type="Pfam" id="PF02769"/>
    </source>
</evidence>
<protein>
    <submittedName>
        <fullName evidence="4">Hydrogenase maturation factor</fullName>
    </submittedName>
</protein>
<dbReference type="Pfam" id="PF00586">
    <property type="entry name" value="AIRS"/>
    <property type="match status" value="1"/>
</dbReference>
<organism evidence="4 5">
    <name type="scientific">Petrocella atlantisensis</name>
    <dbReference type="NCBI Taxonomy" id="2173034"/>
    <lineage>
        <taxon>Bacteria</taxon>
        <taxon>Bacillati</taxon>
        <taxon>Bacillota</taxon>
        <taxon>Clostridia</taxon>
        <taxon>Lachnospirales</taxon>
        <taxon>Vallitaleaceae</taxon>
        <taxon>Petrocella</taxon>
    </lineage>
</organism>
<dbReference type="InterPro" id="IPR011854">
    <property type="entry name" value="HypE"/>
</dbReference>
<dbReference type="SUPFAM" id="SSF55326">
    <property type="entry name" value="PurM N-terminal domain-like"/>
    <property type="match status" value="1"/>
</dbReference>
<sequence length="328" mass="34946">MEIGKVSESVLKRTILKPLSVKREEVIHGPGIGEDCCVLKFPSEDLIVMSTDPITGTTKEIGKLAVHVTANDIASSGATLVGILLTILLPKGFLEEDLKVIMQDVNDVCTSLNVQVLGGHTEVTGAVNQPIVSVTGIGRATDASLAMSCNLDPGDDLVMTKWAGIEGTGIIALEKEAELRGQVKQSLIEEAKKFTSLISVVEDSAAAMKHGVKAMHDITEGGVYGALWEMASSAKVGFEVQLDHIPIKRETIEICEFYGINPYQLISSGALLIGTQDGPGLVKALEAAGIHSAHIGKVTAGKDRLIISDQMRQTLKPPQSDELYKVIK</sequence>
<evidence type="ECO:0000259" key="2">
    <source>
        <dbReference type="Pfam" id="PF00586"/>
    </source>
</evidence>
<dbReference type="AlphaFoldDB" id="A0A3P7PX47"/>
<evidence type="ECO:0000313" key="5">
    <source>
        <dbReference type="Proteomes" id="UP000279029"/>
    </source>
</evidence>
<feature type="domain" description="PurM-like C-terminal" evidence="3">
    <location>
        <begin position="153"/>
        <end position="303"/>
    </location>
</feature>
<dbReference type="PANTHER" id="PTHR30303:SF4">
    <property type="entry name" value="HYDROGENASE EXPRESSION_FORMATION PROTEIN HYPE"/>
    <property type="match status" value="1"/>
</dbReference>
<feature type="domain" description="PurM-like N-terminal" evidence="2">
    <location>
        <begin position="33"/>
        <end position="139"/>
    </location>
</feature>
<dbReference type="InterPro" id="IPR010918">
    <property type="entry name" value="PurM-like_C_dom"/>
</dbReference>
<dbReference type="SUPFAM" id="SSF56042">
    <property type="entry name" value="PurM C-terminal domain-like"/>
    <property type="match status" value="1"/>
</dbReference>
<dbReference type="Gene3D" id="3.30.1330.10">
    <property type="entry name" value="PurM-like, N-terminal domain"/>
    <property type="match status" value="1"/>
</dbReference>
<dbReference type="Pfam" id="PF02769">
    <property type="entry name" value="AIRS_C"/>
    <property type="match status" value="1"/>
</dbReference>
<dbReference type="Gene3D" id="3.90.650.10">
    <property type="entry name" value="PurM-like C-terminal domain"/>
    <property type="match status" value="1"/>
</dbReference>
<dbReference type="OrthoDB" id="153904at2"/>
<dbReference type="Proteomes" id="UP000279029">
    <property type="component" value="Chromosome"/>
</dbReference>
<proteinExistence type="inferred from homology"/>
<dbReference type="InterPro" id="IPR036676">
    <property type="entry name" value="PurM-like_C_sf"/>
</dbReference>
<name>A0A3P7PX47_9FIRM</name>
<evidence type="ECO:0000313" key="4">
    <source>
        <dbReference type="EMBL" id="VDN48247.1"/>
    </source>
</evidence>
<comment type="similarity">
    <text evidence="1">Belongs to the HypE family.</text>
</comment>
<reference evidence="4 5" key="1">
    <citation type="submission" date="2018-09" db="EMBL/GenBank/DDBJ databases">
        <authorList>
            <person name="Postec A."/>
        </authorList>
    </citation>
    <scope>NUCLEOTIDE SEQUENCE [LARGE SCALE GENOMIC DNA]</scope>
    <source>
        <strain evidence="4">70B-A</strain>
    </source>
</reference>
<dbReference type="EMBL" id="LR130778">
    <property type="protein sequence ID" value="VDN48247.1"/>
    <property type="molecule type" value="Genomic_DNA"/>
</dbReference>
<dbReference type="InterPro" id="IPR016188">
    <property type="entry name" value="PurM-like_N"/>
</dbReference>